<organism evidence="7 8">
    <name type="scientific">Benzoatithermus flavus</name>
    <dbReference type="NCBI Taxonomy" id="3108223"/>
    <lineage>
        <taxon>Bacteria</taxon>
        <taxon>Pseudomonadati</taxon>
        <taxon>Pseudomonadota</taxon>
        <taxon>Alphaproteobacteria</taxon>
        <taxon>Geminicoccales</taxon>
        <taxon>Geminicoccaceae</taxon>
        <taxon>Benzoatithermus</taxon>
    </lineage>
</organism>
<comment type="similarity">
    <text evidence="2">Belongs to the ABC transporter superfamily.</text>
</comment>
<gene>
    <name evidence="7" type="ORF">U1T56_09805</name>
</gene>
<keyword evidence="5 7" id="KW-0067">ATP-binding</keyword>
<dbReference type="Pfam" id="PF08352">
    <property type="entry name" value="oligo_HPY"/>
    <property type="match status" value="2"/>
</dbReference>
<dbReference type="RefSeq" id="WP_418159294.1">
    <property type="nucleotide sequence ID" value="NZ_JBBLZC010000008.1"/>
</dbReference>
<accession>A0ABU8XSN9</accession>
<dbReference type="PANTHER" id="PTHR43776:SF7">
    <property type="entry name" value="D,D-DIPEPTIDE TRANSPORT ATP-BINDING PROTEIN DDPF-RELATED"/>
    <property type="match status" value="1"/>
</dbReference>
<dbReference type="Proteomes" id="UP001375743">
    <property type="component" value="Unassembled WGS sequence"/>
</dbReference>
<comment type="caution">
    <text evidence="7">The sequence shown here is derived from an EMBL/GenBank/DDBJ whole genome shotgun (WGS) entry which is preliminary data.</text>
</comment>
<keyword evidence="8" id="KW-1185">Reference proteome</keyword>
<protein>
    <submittedName>
        <fullName evidence="7">ABC transporter ATP-binding protein</fullName>
    </submittedName>
</protein>
<evidence type="ECO:0000313" key="8">
    <source>
        <dbReference type="Proteomes" id="UP001375743"/>
    </source>
</evidence>
<dbReference type="CDD" id="cd03257">
    <property type="entry name" value="ABC_NikE_OppD_transporters"/>
    <property type="match status" value="2"/>
</dbReference>
<dbReference type="GO" id="GO:0005524">
    <property type="term" value="F:ATP binding"/>
    <property type="evidence" value="ECO:0007669"/>
    <property type="project" value="UniProtKB-KW"/>
</dbReference>
<dbReference type="InterPro" id="IPR050319">
    <property type="entry name" value="ABC_transp_ATP-bind"/>
</dbReference>
<feature type="domain" description="ABC transporter" evidence="6">
    <location>
        <begin position="8"/>
        <end position="265"/>
    </location>
</feature>
<reference evidence="7 8" key="1">
    <citation type="submission" date="2024-01" db="EMBL/GenBank/DDBJ databases">
        <title>Multi-omics insights into the function and evolution of sodium benzoate biodegradation pathways in Benzoatithermus flavus gen. nov., sp. nov. from hot spring.</title>
        <authorList>
            <person name="Hu C.-J."/>
            <person name="Li W.-J."/>
        </authorList>
    </citation>
    <scope>NUCLEOTIDE SEQUENCE [LARGE SCALE GENOMIC DNA]</scope>
    <source>
        <strain evidence="7 8">SYSU G07066</strain>
    </source>
</reference>
<name>A0ABU8XSN9_9PROT</name>
<evidence type="ECO:0000256" key="5">
    <source>
        <dbReference type="ARBA" id="ARBA00022840"/>
    </source>
</evidence>
<dbReference type="InterPro" id="IPR003439">
    <property type="entry name" value="ABC_transporter-like_ATP-bd"/>
</dbReference>
<keyword evidence="4" id="KW-0547">Nucleotide-binding</keyword>
<dbReference type="SUPFAM" id="SSF52540">
    <property type="entry name" value="P-loop containing nucleoside triphosphate hydrolases"/>
    <property type="match status" value="2"/>
</dbReference>
<evidence type="ECO:0000313" key="7">
    <source>
        <dbReference type="EMBL" id="MEK0083445.1"/>
    </source>
</evidence>
<dbReference type="Gene3D" id="3.40.50.300">
    <property type="entry name" value="P-loop containing nucleotide triphosphate hydrolases"/>
    <property type="match status" value="2"/>
</dbReference>
<dbReference type="InterPro" id="IPR013563">
    <property type="entry name" value="Oligopep_ABC_C"/>
</dbReference>
<evidence type="ECO:0000259" key="6">
    <source>
        <dbReference type="PROSITE" id="PS50893"/>
    </source>
</evidence>
<comment type="subcellular location">
    <subcellularLocation>
        <location evidence="1">Cell inner membrane</location>
        <topology evidence="1">Peripheral membrane protein</topology>
    </subcellularLocation>
</comment>
<evidence type="ECO:0000256" key="3">
    <source>
        <dbReference type="ARBA" id="ARBA00022448"/>
    </source>
</evidence>
<dbReference type="PROSITE" id="PS50893">
    <property type="entry name" value="ABC_TRANSPORTER_2"/>
    <property type="match status" value="2"/>
</dbReference>
<feature type="domain" description="ABC transporter" evidence="6">
    <location>
        <begin position="310"/>
        <end position="566"/>
    </location>
</feature>
<dbReference type="EMBL" id="JBBLZC010000008">
    <property type="protein sequence ID" value="MEK0083445.1"/>
    <property type="molecule type" value="Genomic_DNA"/>
</dbReference>
<dbReference type="Pfam" id="PF00005">
    <property type="entry name" value="ABC_tran"/>
    <property type="match status" value="2"/>
</dbReference>
<keyword evidence="3" id="KW-0813">Transport</keyword>
<evidence type="ECO:0000256" key="1">
    <source>
        <dbReference type="ARBA" id="ARBA00004417"/>
    </source>
</evidence>
<dbReference type="InterPro" id="IPR003593">
    <property type="entry name" value="AAA+_ATPase"/>
</dbReference>
<dbReference type="NCBIfam" id="NF008453">
    <property type="entry name" value="PRK11308.1"/>
    <property type="match status" value="2"/>
</dbReference>
<dbReference type="SMART" id="SM00382">
    <property type="entry name" value="AAA"/>
    <property type="match status" value="2"/>
</dbReference>
<evidence type="ECO:0000256" key="2">
    <source>
        <dbReference type="ARBA" id="ARBA00005417"/>
    </source>
</evidence>
<proteinExistence type="inferred from homology"/>
<dbReference type="InterPro" id="IPR027417">
    <property type="entry name" value="P-loop_NTPase"/>
</dbReference>
<dbReference type="PROSITE" id="PS00211">
    <property type="entry name" value="ABC_TRANSPORTER_1"/>
    <property type="match status" value="1"/>
</dbReference>
<dbReference type="PANTHER" id="PTHR43776">
    <property type="entry name" value="TRANSPORT ATP-BINDING PROTEIN"/>
    <property type="match status" value="1"/>
</dbReference>
<evidence type="ECO:0000256" key="4">
    <source>
        <dbReference type="ARBA" id="ARBA00022741"/>
    </source>
</evidence>
<dbReference type="InterPro" id="IPR017871">
    <property type="entry name" value="ABC_transporter-like_CS"/>
</dbReference>
<sequence length="620" mass="68371">MVEPLLAIRDLRVEFKADGGKIQAVAGVSFDVPAHRTVAVVGESGSGKTVISQAVLGILPANARITGGSIFFDDPETPGMLLDLAALPQEHPTRRAIRGGRISIIFQEPMSSLSPLHTIGNQIREALMLHHDVDEAEARERTVEMLHRVGFPNAKEAARHYPFELSGGLRQRAMIAMALICRPAVLIADEPTTALDVTIQAQILKLMKDLQAEFGMSILFISHDLGVVANIADEIVVLYRGRVMERGPTAELLTRPQHPYLKALLDAVPRLHTRADQRLVALREVKVDHNLRLGRNGPARDRPQGNSTILEVESLRKVFLTRRAGWLGGEGRRVVAVDDVSFSVRRGETLAIVGESGSGKTTVSKMIMRAIQPDGGRITFCCGGEGPIDVLALDERELQDFRHHIQYIFQDPFGSLDPRMTVADIVAEPLQIHGVKSEAERLDRVKRLLHAVGLDVRHMRRYPHSFSGGQRQRIGIARALALEPEILICDEPVSALDVSVQAQILNLLKDLQRELGLTYLFISHNLAVVKYIAQRIAVMCAGRMVELAPTERLFASPRHPYTKTLLAAVPEPDLDNPLDFKALASGRMSEPALWPAPFTLVEGSGRLHEVEPGHFVRLQT</sequence>